<evidence type="ECO:0000313" key="2">
    <source>
        <dbReference type="Proteomes" id="UP001497522"/>
    </source>
</evidence>
<accession>A0ABP1AQ36</accession>
<proteinExistence type="predicted"/>
<protein>
    <submittedName>
        <fullName evidence="1">Uncharacterized protein</fullName>
    </submittedName>
</protein>
<reference evidence="1" key="1">
    <citation type="submission" date="2024-03" db="EMBL/GenBank/DDBJ databases">
        <authorList>
            <consortium name="ELIXIR-Norway"/>
            <consortium name="Elixir Norway"/>
        </authorList>
    </citation>
    <scope>NUCLEOTIDE SEQUENCE</scope>
</reference>
<dbReference type="Proteomes" id="UP001497522">
    <property type="component" value="Chromosome 14"/>
</dbReference>
<gene>
    <name evidence="1" type="ORF">CSSPJE1EN2_LOCUS7507</name>
</gene>
<organism evidence="1 2">
    <name type="scientific">Sphagnum jensenii</name>
    <dbReference type="NCBI Taxonomy" id="128206"/>
    <lineage>
        <taxon>Eukaryota</taxon>
        <taxon>Viridiplantae</taxon>
        <taxon>Streptophyta</taxon>
        <taxon>Embryophyta</taxon>
        <taxon>Bryophyta</taxon>
        <taxon>Sphagnophytina</taxon>
        <taxon>Sphagnopsida</taxon>
        <taxon>Sphagnales</taxon>
        <taxon>Sphagnaceae</taxon>
        <taxon>Sphagnum</taxon>
    </lineage>
</organism>
<sequence length="118" mass="12953">MRPFSRDANNYSQAQITKFSGVLLNLPPNSKPQCGSSSNVSSCPFWNWVGANSQRANHLVLSISPLVNKFITFSTKKSQRSLLTLHLEKGVPNLHFSWSPKSVATCSLLSQFPTSSVA</sequence>
<keyword evidence="2" id="KW-1185">Reference proteome</keyword>
<evidence type="ECO:0000313" key="1">
    <source>
        <dbReference type="EMBL" id="CAK9864512.1"/>
    </source>
</evidence>
<dbReference type="EMBL" id="OZ023715">
    <property type="protein sequence ID" value="CAK9864512.1"/>
    <property type="molecule type" value="Genomic_DNA"/>
</dbReference>
<name>A0ABP1AQ36_9BRYO</name>